<feature type="compositionally biased region" description="Basic and acidic residues" evidence="1">
    <location>
        <begin position="388"/>
        <end position="397"/>
    </location>
</feature>
<feature type="compositionally biased region" description="Basic and acidic residues" evidence="1">
    <location>
        <begin position="271"/>
        <end position="281"/>
    </location>
</feature>
<evidence type="ECO:0000313" key="2">
    <source>
        <dbReference type="EMBL" id="GFR65062.1"/>
    </source>
</evidence>
<reference evidence="2 3" key="1">
    <citation type="journal article" date="2021" name="Elife">
        <title>Chloroplast acquisition without the gene transfer in kleptoplastic sea slugs, Plakobranchus ocellatus.</title>
        <authorList>
            <person name="Maeda T."/>
            <person name="Takahashi S."/>
            <person name="Yoshida T."/>
            <person name="Shimamura S."/>
            <person name="Takaki Y."/>
            <person name="Nagai Y."/>
            <person name="Toyoda A."/>
            <person name="Suzuki Y."/>
            <person name="Arimoto A."/>
            <person name="Ishii H."/>
            <person name="Satoh N."/>
            <person name="Nishiyama T."/>
            <person name="Hasebe M."/>
            <person name="Maruyama T."/>
            <person name="Minagawa J."/>
            <person name="Obokata J."/>
            <person name="Shigenobu S."/>
        </authorList>
    </citation>
    <scope>NUCLEOTIDE SEQUENCE [LARGE SCALE GENOMIC DNA]</scope>
</reference>
<dbReference type="CDD" id="cd23519">
    <property type="entry name" value="Abraxas-like_domain"/>
    <property type="match status" value="1"/>
</dbReference>
<name>A0AAV4EV79_9GAST</name>
<sequence length="520" mass="57593">MTVLVDGPTLSRLLYSYLNNQGNQYGLLLGEKINQVQNRVSDSQIHTSDVNSLFCISSFLPWPSNEPMFSRSGCLNEEYLQQLLATTEQSVVGWYSFRHQSVLRPSLREVTYHNNLASCRKFDGRAEDFCFFLCTSSYSSNMSTFTCNHVFMQLIQGCFKKIPVTILNLGDTTRKEYRKQSNATLSHCGSVNETLQKARKRFVQPSGEMDQVVRVSHLALSLSKSLETLQSKLTQSEGILGLLEADVDTLRSRLRQLEQEEIRELLASDAERRRREEQQERMEEDQAAEAEEQAQMEKLLKDLGLSSEQGDGASGMEASGASTHVVPVEASLSLGAETFSDKNHVTSAGANDSKMAIQDSEESNESGSDELLSNVSVKRLNGQKTYSRKKESDKPVKSADPFDFLATENEKQKVKLMKSNKPTTTNMPKANTNVDKPNTMRFAGLSNSTESNGFVDSSKCSDMLGNGAHDVNSTDEEASTSSNEVQVADSPSSVDQDHVNEINGSCLQTDTYVISSSPSF</sequence>
<accession>A0AAV4EV79</accession>
<dbReference type="PANTHER" id="PTHR31728">
    <property type="entry name" value="ABRAXAS FAMILY MEMBER"/>
    <property type="match status" value="1"/>
</dbReference>
<proteinExistence type="predicted"/>
<dbReference type="Pfam" id="PF21125">
    <property type="entry name" value="MPN_2A_DUB_like"/>
    <property type="match status" value="1"/>
</dbReference>
<feature type="compositionally biased region" description="Polar residues" evidence="1">
    <location>
        <begin position="420"/>
        <end position="436"/>
    </location>
</feature>
<feature type="compositionally biased region" description="Acidic residues" evidence="1">
    <location>
        <begin position="359"/>
        <end position="368"/>
    </location>
</feature>
<dbReference type="AlphaFoldDB" id="A0AAV4EV79"/>
<dbReference type="GO" id="GO:0070536">
    <property type="term" value="P:protein K63-linked deubiquitination"/>
    <property type="evidence" value="ECO:0007669"/>
    <property type="project" value="TreeGrafter"/>
</dbReference>
<dbReference type="InterPro" id="IPR023238">
    <property type="entry name" value="FAM175"/>
</dbReference>
<comment type="caution">
    <text evidence="2">The sequence shown here is derived from an EMBL/GenBank/DDBJ whole genome shotgun (WGS) entry which is preliminary data.</text>
</comment>
<feature type="compositionally biased region" description="Polar residues" evidence="1">
    <location>
        <begin position="479"/>
        <end position="494"/>
    </location>
</feature>
<gene>
    <name evidence="2" type="ORF">ElyMa_005520800</name>
</gene>
<feature type="region of interest" description="Disordered" evidence="1">
    <location>
        <begin position="271"/>
        <end position="293"/>
    </location>
</feature>
<dbReference type="Proteomes" id="UP000762676">
    <property type="component" value="Unassembled WGS sequence"/>
</dbReference>
<dbReference type="EMBL" id="BMAT01011020">
    <property type="protein sequence ID" value="GFR65062.1"/>
    <property type="molecule type" value="Genomic_DNA"/>
</dbReference>
<evidence type="ECO:0000313" key="3">
    <source>
        <dbReference type="Proteomes" id="UP000762676"/>
    </source>
</evidence>
<feature type="region of interest" description="Disordered" evidence="1">
    <location>
        <begin position="343"/>
        <end position="503"/>
    </location>
</feature>
<keyword evidence="3" id="KW-1185">Reference proteome</keyword>
<dbReference type="PANTHER" id="PTHR31728:SF5">
    <property type="entry name" value="OS07G0540200 PROTEIN"/>
    <property type="match status" value="1"/>
</dbReference>
<dbReference type="PRINTS" id="PR02051">
    <property type="entry name" value="PROTEINF175"/>
</dbReference>
<dbReference type="GO" id="GO:0031593">
    <property type="term" value="F:polyubiquitin modification-dependent protein binding"/>
    <property type="evidence" value="ECO:0007669"/>
    <property type="project" value="TreeGrafter"/>
</dbReference>
<feature type="compositionally biased region" description="Acidic residues" evidence="1">
    <location>
        <begin position="282"/>
        <end position="293"/>
    </location>
</feature>
<protein>
    <submittedName>
        <fullName evidence="2">BRCA1-A complex subunit Abraxas</fullName>
    </submittedName>
</protein>
<dbReference type="GO" id="GO:0005634">
    <property type="term" value="C:nucleus"/>
    <property type="evidence" value="ECO:0007669"/>
    <property type="project" value="TreeGrafter"/>
</dbReference>
<dbReference type="GO" id="GO:0008017">
    <property type="term" value="F:microtubule binding"/>
    <property type="evidence" value="ECO:0007669"/>
    <property type="project" value="TreeGrafter"/>
</dbReference>
<dbReference type="GO" id="GO:0090307">
    <property type="term" value="P:mitotic spindle assembly"/>
    <property type="evidence" value="ECO:0007669"/>
    <property type="project" value="TreeGrafter"/>
</dbReference>
<dbReference type="GO" id="GO:0008608">
    <property type="term" value="P:attachment of spindle microtubules to kinetochore"/>
    <property type="evidence" value="ECO:0007669"/>
    <property type="project" value="TreeGrafter"/>
</dbReference>
<feature type="compositionally biased region" description="Polar residues" evidence="1">
    <location>
        <begin position="445"/>
        <end position="460"/>
    </location>
</feature>
<organism evidence="2 3">
    <name type="scientific">Elysia marginata</name>
    <dbReference type="NCBI Taxonomy" id="1093978"/>
    <lineage>
        <taxon>Eukaryota</taxon>
        <taxon>Metazoa</taxon>
        <taxon>Spiralia</taxon>
        <taxon>Lophotrochozoa</taxon>
        <taxon>Mollusca</taxon>
        <taxon>Gastropoda</taxon>
        <taxon>Heterobranchia</taxon>
        <taxon>Euthyneura</taxon>
        <taxon>Panpulmonata</taxon>
        <taxon>Sacoglossa</taxon>
        <taxon>Placobranchoidea</taxon>
        <taxon>Plakobranchidae</taxon>
        <taxon>Elysia</taxon>
    </lineage>
</organism>
<evidence type="ECO:0000256" key="1">
    <source>
        <dbReference type="SAM" id="MobiDB-lite"/>
    </source>
</evidence>